<dbReference type="PANTHER" id="PTHR43732">
    <property type="entry name" value="RIBOSE 5-PHOSPHATE ISOMERASE-RELATED"/>
    <property type="match status" value="1"/>
</dbReference>
<organism evidence="5 6">
    <name type="scientific">Feifania hominis</name>
    <dbReference type="NCBI Taxonomy" id="2763660"/>
    <lineage>
        <taxon>Bacteria</taxon>
        <taxon>Bacillati</taxon>
        <taxon>Bacillota</taxon>
        <taxon>Clostridia</taxon>
        <taxon>Eubacteriales</taxon>
        <taxon>Feifaniaceae</taxon>
        <taxon>Feifania</taxon>
    </lineage>
</organism>
<evidence type="ECO:0000256" key="3">
    <source>
        <dbReference type="PIRSR" id="PIRSR005384-1"/>
    </source>
</evidence>
<evidence type="ECO:0000256" key="2">
    <source>
        <dbReference type="ARBA" id="ARBA00023235"/>
    </source>
</evidence>
<feature type="binding site" evidence="4">
    <location>
        <position position="135"/>
    </location>
    <ligand>
        <name>D-ribulose 5-phosphate</name>
        <dbReference type="ChEBI" id="CHEBI:58121"/>
    </ligand>
</feature>
<feature type="binding site" evidence="4">
    <location>
        <position position="98"/>
    </location>
    <ligand>
        <name>D-ribulose 5-phosphate</name>
        <dbReference type="ChEBI" id="CHEBI:58121"/>
    </ligand>
</feature>
<evidence type="ECO:0000256" key="4">
    <source>
        <dbReference type="PIRSR" id="PIRSR005384-2"/>
    </source>
</evidence>
<evidence type="ECO:0000313" key="6">
    <source>
        <dbReference type="Proteomes" id="UP000620366"/>
    </source>
</evidence>
<dbReference type="InterPro" id="IPR036569">
    <property type="entry name" value="RpiB_LacA_LacB_sf"/>
</dbReference>
<dbReference type="InterPro" id="IPR051812">
    <property type="entry name" value="SPI_LacAB/RpiB"/>
</dbReference>
<feature type="binding site" evidence="4">
    <location>
        <position position="108"/>
    </location>
    <ligand>
        <name>D-ribulose 5-phosphate</name>
        <dbReference type="ChEBI" id="CHEBI:58121"/>
    </ligand>
</feature>
<feature type="active site" description="Proton donor" evidence="3">
    <location>
        <position position="97"/>
    </location>
</feature>
<dbReference type="Pfam" id="PF02502">
    <property type="entry name" value="LacAB_rpiB"/>
    <property type="match status" value="1"/>
</dbReference>
<sequence>MIAIGSDHAGYRLKEEIKKYLDEAGIAYRDVGTDSEQSTDYPIYGAAVGRAVASGECEKGIAICGTGVGISMAANKIKGVRAACCSDYFSAKYTRLHNDANVLCFGERVVGVGLAIELVKVFLETEYEGGRHQRRVDLIAKLEEE</sequence>
<feature type="binding site" evidence="4">
    <location>
        <begin position="7"/>
        <end position="8"/>
    </location>
    <ligand>
        <name>D-ribulose 5-phosphate</name>
        <dbReference type="ChEBI" id="CHEBI:58121"/>
    </ligand>
</feature>
<name>A0A926HTE8_9FIRM</name>
<dbReference type="InterPro" id="IPR003500">
    <property type="entry name" value="RpiB_LacA_LacB"/>
</dbReference>
<dbReference type="EMBL" id="JACRSP010000001">
    <property type="protein sequence ID" value="MBC8535233.1"/>
    <property type="molecule type" value="Genomic_DNA"/>
</dbReference>
<evidence type="ECO:0000256" key="1">
    <source>
        <dbReference type="ARBA" id="ARBA00008754"/>
    </source>
</evidence>
<accession>A0A926HTE8</accession>
<feature type="binding site" evidence="4">
    <location>
        <begin position="65"/>
        <end position="69"/>
    </location>
    <ligand>
        <name>D-ribulose 5-phosphate</name>
        <dbReference type="ChEBI" id="CHEBI:58121"/>
    </ligand>
</feature>
<dbReference type="AlphaFoldDB" id="A0A926HTE8"/>
<protein>
    <submittedName>
        <fullName evidence="5">Ribose 5-phosphate isomerase B</fullName>
        <ecNumber evidence="5">5.3.1.6</ecNumber>
    </submittedName>
</protein>
<gene>
    <name evidence="5" type="primary">rpiB</name>
    <name evidence="5" type="ORF">H8695_00780</name>
</gene>
<reference evidence="5" key="1">
    <citation type="submission" date="2020-08" db="EMBL/GenBank/DDBJ databases">
        <title>Genome public.</title>
        <authorList>
            <person name="Liu C."/>
            <person name="Sun Q."/>
        </authorList>
    </citation>
    <scope>NUCLEOTIDE SEQUENCE</scope>
    <source>
        <strain evidence="5">BX7</strain>
    </source>
</reference>
<feature type="active site" description="Proton acceptor" evidence="3">
    <location>
        <position position="64"/>
    </location>
</feature>
<dbReference type="GO" id="GO:0005975">
    <property type="term" value="P:carbohydrate metabolic process"/>
    <property type="evidence" value="ECO:0007669"/>
    <property type="project" value="InterPro"/>
</dbReference>
<dbReference type="Gene3D" id="3.40.1400.10">
    <property type="entry name" value="Sugar-phosphate isomerase, RpiB/LacA/LacB"/>
    <property type="match status" value="1"/>
</dbReference>
<dbReference type="PANTHER" id="PTHR43732:SF1">
    <property type="entry name" value="RIBOSE 5-PHOSPHATE ISOMERASE"/>
    <property type="match status" value="1"/>
</dbReference>
<proteinExistence type="inferred from homology"/>
<comment type="caution">
    <text evidence="5">The sequence shown here is derived from an EMBL/GenBank/DDBJ whole genome shotgun (WGS) entry which is preliminary data.</text>
</comment>
<dbReference type="Proteomes" id="UP000620366">
    <property type="component" value="Unassembled WGS sequence"/>
</dbReference>
<dbReference type="GO" id="GO:0004751">
    <property type="term" value="F:ribose-5-phosphate isomerase activity"/>
    <property type="evidence" value="ECO:0007669"/>
    <property type="project" value="UniProtKB-EC"/>
</dbReference>
<dbReference type="NCBIfam" id="TIGR00689">
    <property type="entry name" value="rpiB_lacA_lacB"/>
    <property type="match status" value="1"/>
</dbReference>
<dbReference type="SUPFAM" id="SSF89623">
    <property type="entry name" value="Ribose/Galactose isomerase RpiB/AlsB"/>
    <property type="match status" value="1"/>
</dbReference>
<comment type="similarity">
    <text evidence="1">Belongs to the LacAB/RpiB family.</text>
</comment>
<dbReference type="RefSeq" id="WP_249298869.1">
    <property type="nucleotide sequence ID" value="NZ_JACRSP010000001.1"/>
</dbReference>
<dbReference type="EC" id="5.3.1.6" evidence="5"/>
<dbReference type="NCBIfam" id="TIGR01120">
    <property type="entry name" value="rpiB"/>
    <property type="match status" value="1"/>
</dbReference>
<dbReference type="InterPro" id="IPR004785">
    <property type="entry name" value="RpiB"/>
</dbReference>
<dbReference type="NCBIfam" id="NF004051">
    <property type="entry name" value="PRK05571.1"/>
    <property type="match status" value="1"/>
</dbReference>
<evidence type="ECO:0000313" key="5">
    <source>
        <dbReference type="EMBL" id="MBC8535233.1"/>
    </source>
</evidence>
<dbReference type="PIRSF" id="PIRSF005384">
    <property type="entry name" value="RpiB_LacA_B"/>
    <property type="match status" value="1"/>
</dbReference>
<feature type="binding site" evidence="4">
    <location>
        <position position="131"/>
    </location>
    <ligand>
        <name>D-ribulose 5-phosphate</name>
        <dbReference type="ChEBI" id="CHEBI:58121"/>
    </ligand>
</feature>
<keyword evidence="6" id="KW-1185">Reference proteome</keyword>
<keyword evidence="2 5" id="KW-0413">Isomerase</keyword>